<evidence type="ECO:0000313" key="12">
    <source>
        <dbReference type="EMBL" id="KAA6300275.1"/>
    </source>
</evidence>
<dbReference type="SUPFAM" id="SSF160240">
    <property type="entry name" value="Cation efflux protein cytoplasmic domain-like"/>
    <property type="match status" value="1"/>
</dbReference>
<dbReference type="InterPro" id="IPR058533">
    <property type="entry name" value="Cation_efflux_TM"/>
</dbReference>
<evidence type="ECO:0000256" key="4">
    <source>
        <dbReference type="ARBA" id="ARBA00022692"/>
    </source>
</evidence>
<dbReference type="InterPro" id="IPR027470">
    <property type="entry name" value="Cation_efflux_CTD"/>
</dbReference>
<dbReference type="InterPro" id="IPR050681">
    <property type="entry name" value="CDF/SLC30A"/>
</dbReference>
<dbReference type="Proteomes" id="UP000324575">
    <property type="component" value="Unassembled WGS sequence"/>
</dbReference>
<keyword evidence="3" id="KW-0813">Transport</keyword>
<dbReference type="InterPro" id="IPR027469">
    <property type="entry name" value="Cation_efflux_TMD_sf"/>
</dbReference>
<dbReference type="GO" id="GO:0005886">
    <property type="term" value="C:plasma membrane"/>
    <property type="evidence" value="ECO:0007669"/>
    <property type="project" value="TreeGrafter"/>
</dbReference>
<dbReference type="NCBIfam" id="TIGR01297">
    <property type="entry name" value="CDF"/>
    <property type="match status" value="1"/>
</dbReference>
<dbReference type="AlphaFoldDB" id="A0A5M8NY52"/>
<dbReference type="SUPFAM" id="SSF161111">
    <property type="entry name" value="Cation efflux protein transmembrane domain-like"/>
    <property type="match status" value="1"/>
</dbReference>
<feature type="transmembrane region" description="Helical" evidence="9">
    <location>
        <begin position="180"/>
        <end position="202"/>
    </location>
</feature>
<evidence type="ECO:0000256" key="7">
    <source>
        <dbReference type="ARBA" id="ARBA00023065"/>
    </source>
</evidence>
<keyword evidence="6 9" id="KW-1133">Transmembrane helix</keyword>
<dbReference type="Pfam" id="PF16916">
    <property type="entry name" value="ZT_dimer"/>
    <property type="match status" value="1"/>
</dbReference>
<feature type="domain" description="Cation efflux protein cytoplasmic" evidence="11">
    <location>
        <begin position="215"/>
        <end position="286"/>
    </location>
</feature>
<keyword evidence="5" id="KW-0864">Zinc transport</keyword>
<comment type="caution">
    <text evidence="12">The sequence shown here is derived from an EMBL/GenBank/DDBJ whole genome shotgun (WGS) entry which is preliminary data.</text>
</comment>
<dbReference type="Gene3D" id="1.20.1510.10">
    <property type="entry name" value="Cation efflux protein transmembrane domain"/>
    <property type="match status" value="1"/>
</dbReference>
<feature type="transmembrane region" description="Helical" evidence="9">
    <location>
        <begin position="153"/>
        <end position="174"/>
    </location>
</feature>
<keyword evidence="8 9" id="KW-0472">Membrane</keyword>
<feature type="transmembrane region" description="Helical" evidence="9">
    <location>
        <begin position="52"/>
        <end position="69"/>
    </location>
</feature>
<evidence type="ECO:0000259" key="11">
    <source>
        <dbReference type="Pfam" id="PF16916"/>
    </source>
</evidence>
<dbReference type="PANTHER" id="PTHR11562:SF17">
    <property type="entry name" value="RE54080P-RELATED"/>
    <property type="match status" value="1"/>
</dbReference>
<comment type="similarity">
    <text evidence="2">Belongs to the cation diffusion facilitator (CDF) transporter (TC 2.A.4) family. SLC30A subfamily.</text>
</comment>
<dbReference type="GO" id="GO:0005385">
    <property type="term" value="F:zinc ion transmembrane transporter activity"/>
    <property type="evidence" value="ECO:0007669"/>
    <property type="project" value="TreeGrafter"/>
</dbReference>
<evidence type="ECO:0000256" key="5">
    <source>
        <dbReference type="ARBA" id="ARBA00022906"/>
    </source>
</evidence>
<keyword evidence="4 9" id="KW-0812">Transmembrane</keyword>
<evidence type="ECO:0000256" key="2">
    <source>
        <dbReference type="ARBA" id="ARBA00008873"/>
    </source>
</evidence>
<evidence type="ECO:0000313" key="13">
    <source>
        <dbReference type="Proteomes" id="UP000324575"/>
    </source>
</evidence>
<evidence type="ECO:0000256" key="8">
    <source>
        <dbReference type="ARBA" id="ARBA00023136"/>
    </source>
</evidence>
<evidence type="ECO:0000256" key="3">
    <source>
        <dbReference type="ARBA" id="ARBA00022448"/>
    </source>
</evidence>
<keyword evidence="7" id="KW-0406">Ion transport</keyword>
<accession>A0A5M8NY52</accession>
<name>A0A5M8NY52_9BACT</name>
<comment type="subcellular location">
    <subcellularLocation>
        <location evidence="1">Membrane</location>
        <topology evidence="1">Multi-pass membrane protein</topology>
    </subcellularLocation>
</comment>
<evidence type="ECO:0000256" key="6">
    <source>
        <dbReference type="ARBA" id="ARBA00022989"/>
    </source>
</evidence>
<evidence type="ECO:0000259" key="10">
    <source>
        <dbReference type="Pfam" id="PF01545"/>
    </source>
</evidence>
<sequence>MSEHHHHHSINVTSLNKAFILGIVLNLVFVFVEFGAGLWLDSLALLSDAGHNLSDVVSLVLALLAFRLAKIKANEKYTYGYKKSTVLVSLLNAAILLMAVGGILLESINKLQHSQEVSGTAIAWMAGIGVVINGFTALLFLKDKEKDLNVKGAYLHMAADALVSIGVVMAGIFIHYTGWYVIDPIIGVVIAIVILISTWGLLRHSIRLSLDGVPANIHHEKVLNILTGIKGVKSAHHLHIWAISTTEIALTVHIVVDDVSRMEELKHRIRHELEDCGIGHVTLEFESEGENCKGECL</sequence>
<dbReference type="InterPro" id="IPR002524">
    <property type="entry name" value="Cation_efflux"/>
</dbReference>
<feature type="transmembrane region" description="Helical" evidence="9">
    <location>
        <begin position="121"/>
        <end position="141"/>
    </location>
</feature>
<dbReference type="EMBL" id="SNRX01000107">
    <property type="protein sequence ID" value="KAA6300275.1"/>
    <property type="molecule type" value="Genomic_DNA"/>
</dbReference>
<organism evidence="12 13">
    <name type="scientific">Candidatus Ordinivivax streblomastigis</name>
    <dbReference type="NCBI Taxonomy" id="2540710"/>
    <lineage>
        <taxon>Bacteria</taxon>
        <taxon>Pseudomonadati</taxon>
        <taxon>Bacteroidota</taxon>
        <taxon>Bacteroidia</taxon>
        <taxon>Bacteroidales</taxon>
        <taxon>Candidatus Ordinivivax</taxon>
    </lineage>
</organism>
<reference evidence="12 13" key="1">
    <citation type="submission" date="2019-03" db="EMBL/GenBank/DDBJ databases">
        <title>Single cell metagenomics reveals metabolic interactions within the superorganism composed of flagellate Streblomastix strix and complex community of Bacteroidetes bacteria on its surface.</title>
        <authorList>
            <person name="Treitli S.C."/>
            <person name="Kolisko M."/>
            <person name="Husnik F."/>
            <person name="Keeling P."/>
            <person name="Hampl V."/>
        </authorList>
    </citation>
    <scope>NUCLEOTIDE SEQUENCE [LARGE SCALE GENOMIC DNA]</scope>
    <source>
        <strain evidence="12">St1</strain>
    </source>
</reference>
<protein>
    <submittedName>
        <fullName evidence="12">Cobalt and zinc/H(+)-K(+) antiporter</fullName>
    </submittedName>
</protein>
<proteinExistence type="inferred from homology"/>
<evidence type="ECO:0000256" key="1">
    <source>
        <dbReference type="ARBA" id="ARBA00004141"/>
    </source>
</evidence>
<keyword evidence="5" id="KW-0862">Zinc</keyword>
<gene>
    <name evidence="12" type="ORF">EZS26_003586</name>
</gene>
<dbReference type="PANTHER" id="PTHR11562">
    <property type="entry name" value="CATION EFFLUX PROTEIN/ ZINC TRANSPORTER"/>
    <property type="match status" value="1"/>
</dbReference>
<evidence type="ECO:0000256" key="9">
    <source>
        <dbReference type="SAM" id="Phobius"/>
    </source>
</evidence>
<dbReference type="Pfam" id="PF01545">
    <property type="entry name" value="Cation_efflux"/>
    <property type="match status" value="1"/>
</dbReference>
<feature type="transmembrane region" description="Helical" evidence="9">
    <location>
        <begin position="90"/>
        <end position="109"/>
    </location>
</feature>
<feature type="domain" description="Cation efflux protein transmembrane" evidence="10">
    <location>
        <begin position="20"/>
        <end position="207"/>
    </location>
</feature>
<dbReference type="InterPro" id="IPR036837">
    <property type="entry name" value="Cation_efflux_CTD_sf"/>
</dbReference>
<feature type="transmembrane region" description="Helical" evidence="9">
    <location>
        <begin position="18"/>
        <end position="40"/>
    </location>
</feature>